<keyword evidence="3" id="KW-1185">Reference proteome</keyword>
<dbReference type="Proteomes" id="UP001642720">
    <property type="component" value="Unassembled WGS sequence"/>
</dbReference>
<dbReference type="EMBL" id="PPTA01000006">
    <property type="protein sequence ID" value="TFB02979.1"/>
    <property type="molecule type" value="Genomic_DNA"/>
</dbReference>
<accession>A0ABY2H3W8</accession>
<gene>
    <name evidence="2" type="ORF">CCMA1212_005152</name>
</gene>
<organism evidence="2 3">
    <name type="scientific">Trichoderma ghanense</name>
    <dbReference type="NCBI Taxonomy" id="65468"/>
    <lineage>
        <taxon>Eukaryota</taxon>
        <taxon>Fungi</taxon>
        <taxon>Dikarya</taxon>
        <taxon>Ascomycota</taxon>
        <taxon>Pezizomycotina</taxon>
        <taxon>Sordariomycetes</taxon>
        <taxon>Hypocreomycetidae</taxon>
        <taxon>Hypocreales</taxon>
        <taxon>Hypocreaceae</taxon>
        <taxon>Trichoderma</taxon>
    </lineage>
</organism>
<comment type="caution">
    <text evidence="2">The sequence shown here is derived from an EMBL/GenBank/DDBJ whole genome shotgun (WGS) entry which is preliminary data.</text>
</comment>
<evidence type="ECO:0000256" key="1">
    <source>
        <dbReference type="SAM" id="MobiDB-lite"/>
    </source>
</evidence>
<dbReference type="RefSeq" id="XP_073559180.1">
    <property type="nucleotide sequence ID" value="XM_073702428.1"/>
</dbReference>
<feature type="region of interest" description="Disordered" evidence="1">
    <location>
        <begin position="1"/>
        <end position="39"/>
    </location>
</feature>
<dbReference type="GeneID" id="300576878"/>
<protein>
    <submittedName>
        <fullName evidence="2">Uncharacterized protein</fullName>
    </submittedName>
</protein>
<feature type="compositionally biased region" description="Basic and acidic residues" evidence="1">
    <location>
        <begin position="11"/>
        <end position="30"/>
    </location>
</feature>
<reference evidence="2 3" key="1">
    <citation type="submission" date="2018-01" db="EMBL/GenBank/DDBJ databases">
        <title>Genome characterization of the sugarcane-associated fungus Trichoderma ghanense CCMA-1212 and their application in lignocelulose bioconversion.</title>
        <authorList>
            <person name="Steindorff A.S."/>
            <person name="Mendes T.D."/>
            <person name="Vilela E.S.D."/>
            <person name="Rodrigues D.S."/>
            <person name="Formighieri E.F."/>
            <person name="Melo I.S."/>
            <person name="Favaro L.C.L."/>
        </authorList>
    </citation>
    <scope>NUCLEOTIDE SEQUENCE [LARGE SCALE GENOMIC DNA]</scope>
    <source>
        <strain evidence="2 3">CCMA-1212</strain>
    </source>
</reference>
<evidence type="ECO:0000313" key="3">
    <source>
        <dbReference type="Proteomes" id="UP001642720"/>
    </source>
</evidence>
<evidence type="ECO:0000313" key="2">
    <source>
        <dbReference type="EMBL" id="TFB02979.1"/>
    </source>
</evidence>
<sequence length="146" mass="16254">MLAGELLKPSQTDRGRDSRPIEGRKVDDAQKQAMEGGGSETCFIRRWTIGMRIPGSRRDPGTSEYRQVSATMPPQYRYAAGTSLSIDKLQWTIQRLQAAGPLELSGKSGVCSAVVRRFRMRRGPFRVTGKYGVAYSLPCKDPDENQ</sequence>
<proteinExistence type="predicted"/>
<name>A0ABY2H3W8_9HYPO</name>